<proteinExistence type="predicted"/>
<organism evidence="3 4">
    <name type="scientific">Pseudocitrobacter corydidari</name>
    <dbReference type="NCBI Taxonomy" id="2891570"/>
    <lineage>
        <taxon>Bacteria</taxon>
        <taxon>Pseudomonadati</taxon>
        <taxon>Pseudomonadota</taxon>
        <taxon>Gammaproteobacteria</taxon>
        <taxon>Enterobacterales</taxon>
        <taxon>Enterobacteriaceae</taxon>
        <taxon>Pseudocitrobacter</taxon>
    </lineage>
</organism>
<accession>A0ABY3S4C4</accession>
<name>A0ABY3S4C4_9ENTR</name>
<keyword evidence="4" id="KW-1185">Reference proteome</keyword>
<reference evidence="3 4" key="1">
    <citation type="journal article" date="2022" name="Int. J. Syst. Evol. Microbiol.">
        <title>Pseudocitrobacter corydidari sp. nov., isolated from the Asian emerald cockroach Corydidarum magnifica.</title>
        <authorList>
            <person name="Guzman J."/>
            <person name="Poehlein A."/>
            <person name="Glaeser S.P."/>
            <person name="Schwengers O."/>
            <person name="Blom J."/>
            <person name="Hollensteiner J."/>
            <person name="Kampfer P."/>
            <person name="Vilcinskas A."/>
        </authorList>
    </citation>
    <scope>NUCLEOTIDE SEQUENCE [LARGE SCALE GENOMIC DNA]</scope>
    <source>
        <strain evidence="3">G163CM</strain>
    </source>
</reference>
<evidence type="ECO:0000313" key="3">
    <source>
        <dbReference type="EMBL" id="UGS41596.1"/>
    </source>
</evidence>
<sequence>MFYYLFISAIVLFSSVSQAKVGGDDNKPVWFNNQVTAYHYSDFNFWGKNKEPFCGGSSDEYAATADQWLGRYAVTREDKTWYRIIPDDNSTADIAPQCSIQYIDTTDGKFAVTTDHTECRLILASTQKAGPIPAGQKGALLDFGKYYAFLPLQQVETLPGRYPEASRSPINLRWKQPNVSTVADIRIMLNEIFARYGYIFTPGGEMDTWFRAQPWYKPKYSDVSALLTDTEHDNVKYLKSILSDEVQQDKQRLFKAVTDFCRAVKTENIQYILSNIPESISYDADQLMTKDVFQERMPEFLDIMKRPENCGQKLPNLLKDNILNKTIYDYSNNIELEYDQKKKKYLLSYIAWDERCVKNNEQIELSGFIVKRSSPYKETAETLMLKTVEFPCVSGSKASNIYVMLEVPAQEYDDYIKNIYRKVTLKGKVKVNPEKNAILPVSLIVEPHTLQQ</sequence>
<dbReference type="SMART" id="SM01324">
    <property type="entry name" value="YARHG"/>
    <property type="match status" value="1"/>
</dbReference>
<dbReference type="EMBL" id="CP087880">
    <property type="protein sequence ID" value="UGS41596.1"/>
    <property type="molecule type" value="Genomic_DNA"/>
</dbReference>
<evidence type="ECO:0000259" key="2">
    <source>
        <dbReference type="SMART" id="SM01324"/>
    </source>
</evidence>
<dbReference type="Pfam" id="PF14673">
    <property type="entry name" value="DUF4459"/>
    <property type="match status" value="1"/>
</dbReference>
<dbReference type="Proteomes" id="UP001199659">
    <property type="component" value="Chromosome"/>
</dbReference>
<evidence type="ECO:0000256" key="1">
    <source>
        <dbReference type="SAM" id="SignalP"/>
    </source>
</evidence>
<evidence type="ECO:0000313" key="4">
    <source>
        <dbReference type="Proteomes" id="UP001199659"/>
    </source>
</evidence>
<gene>
    <name evidence="3" type="ORF">G163CM_23130</name>
</gene>
<dbReference type="InterPro" id="IPR038434">
    <property type="entry name" value="YARHG_sf"/>
</dbReference>
<dbReference type="Pfam" id="PF13308">
    <property type="entry name" value="YARHG"/>
    <property type="match status" value="1"/>
</dbReference>
<feature type="domain" description="YARHG" evidence="2">
    <location>
        <begin position="158"/>
        <end position="243"/>
    </location>
</feature>
<feature type="chain" id="PRO_5045974830" description="YARHG domain-containing protein" evidence="1">
    <location>
        <begin position="20"/>
        <end position="452"/>
    </location>
</feature>
<dbReference type="InterPro" id="IPR025582">
    <property type="entry name" value="YARHG_dom"/>
</dbReference>
<protein>
    <recommendedName>
        <fullName evidence="2">YARHG domain-containing protein</fullName>
    </recommendedName>
</protein>
<dbReference type="Gene3D" id="1.20.58.1690">
    <property type="match status" value="1"/>
</dbReference>
<keyword evidence="1" id="KW-0732">Signal</keyword>
<feature type="signal peptide" evidence="1">
    <location>
        <begin position="1"/>
        <end position="19"/>
    </location>
</feature>
<dbReference type="InterPro" id="IPR028007">
    <property type="entry name" value="DUF4459"/>
</dbReference>